<name>A0A0P1AWQ1_PLAHL</name>
<protein>
    <submittedName>
        <fullName evidence="1">Uncharacterized protein</fullName>
    </submittedName>
</protein>
<accession>A0A0P1AWQ1</accession>
<dbReference type="Proteomes" id="UP000054928">
    <property type="component" value="Unassembled WGS sequence"/>
</dbReference>
<reference evidence="2" key="1">
    <citation type="submission" date="2014-09" db="EMBL/GenBank/DDBJ databases">
        <authorList>
            <person name="Sharma Rahul"/>
            <person name="Thines Marco"/>
        </authorList>
    </citation>
    <scope>NUCLEOTIDE SEQUENCE [LARGE SCALE GENOMIC DNA]</scope>
</reference>
<keyword evidence="2" id="KW-1185">Reference proteome</keyword>
<evidence type="ECO:0000313" key="2">
    <source>
        <dbReference type="Proteomes" id="UP000054928"/>
    </source>
</evidence>
<proteinExistence type="predicted"/>
<dbReference type="GeneID" id="36397160"/>
<dbReference type="EMBL" id="CCYD01001640">
    <property type="protein sequence ID" value="CEG45834.1"/>
    <property type="molecule type" value="Genomic_DNA"/>
</dbReference>
<evidence type="ECO:0000313" key="1">
    <source>
        <dbReference type="EMBL" id="CEG45834.1"/>
    </source>
</evidence>
<dbReference type="AlphaFoldDB" id="A0A0P1AWQ1"/>
<organism evidence="1 2">
    <name type="scientific">Plasmopara halstedii</name>
    <name type="common">Downy mildew of sunflower</name>
    <dbReference type="NCBI Taxonomy" id="4781"/>
    <lineage>
        <taxon>Eukaryota</taxon>
        <taxon>Sar</taxon>
        <taxon>Stramenopiles</taxon>
        <taxon>Oomycota</taxon>
        <taxon>Peronosporomycetes</taxon>
        <taxon>Peronosporales</taxon>
        <taxon>Peronosporaceae</taxon>
        <taxon>Plasmopara</taxon>
    </lineage>
</organism>
<dbReference type="RefSeq" id="XP_024582203.1">
    <property type="nucleotide sequence ID" value="XM_024716622.1"/>
</dbReference>
<sequence>MGSFCPQNEYYEFGSASTISGALPVHGGLQEYILRRFRQSDQWPSLQHPVAVLRRIEVDLLIIPPTMKWVPTDAAVDLPDS</sequence>